<gene>
    <name evidence="1" type="ORF">MOPEL_082_00030</name>
</gene>
<sequence length="117" mass="13346">MDSTHRFPSAQRTLHLPAANWHSHAITHYLLGRGTDIPVEAERGNRLRWAEQFPEDIRNHPDITYAGRCYGVIADDVHHEIIYAITGTVDKPTWFACPRLESSNPAAYERRLGSPRT</sequence>
<protein>
    <submittedName>
        <fullName evidence="1">Uncharacterized protein</fullName>
    </submittedName>
</protein>
<dbReference type="STRING" id="1089455.MOPEL_082_00030"/>
<evidence type="ECO:0000313" key="1">
    <source>
        <dbReference type="EMBL" id="GAB48794.1"/>
    </source>
</evidence>
<dbReference type="AlphaFoldDB" id="H5UST6"/>
<dbReference type="RefSeq" id="WP_009482692.1">
    <property type="nucleotide sequence ID" value="NZ_BAFE01000060.1"/>
</dbReference>
<reference evidence="1 2" key="1">
    <citation type="submission" date="2012-02" db="EMBL/GenBank/DDBJ databases">
        <title>Whole genome shotgun sequence of Mobilicoccus pelagius NBRC 104925.</title>
        <authorList>
            <person name="Yoshida Y."/>
            <person name="Hosoyama A."/>
            <person name="Tsuchikane K."/>
            <person name="Katsumata H."/>
            <person name="Yamazaki S."/>
            <person name="Fujita N."/>
        </authorList>
    </citation>
    <scope>NUCLEOTIDE SEQUENCE [LARGE SCALE GENOMIC DNA]</scope>
    <source>
        <strain evidence="1 2">NBRC 104925</strain>
    </source>
</reference>
<dbReference type="EMBL" id="BAFE01000060">
    <property type="protein sequence ID" value="GAB48794.1"/>
    <property type="molecule type" value="Genomic_DNA"/>
</dbReference>
<organism evidence="1 2">
    <name type="scientific">Mobilicoccus pelagius NBRC 104925</name>
    <dbReference type="NCBI Taxonomy" id="1089455"/>
    <lineage>
        <taxon>Bacteria</taxon>
        <taxon>Bacillati</taxon>
        <taxon>Actinomycetota</taxon>
        <taxon>Actinomycetes</taxon>
        <taxon>Micrococcales</taxon>
        <taxon>Dermatophilaceae</taxon>
        <taxon>Mobilicoccus</taxon>
    </lineage>
</organism>
<dbReference type="Proteomes" id="UP000004367">
    <property type="component" value="Unassembled WGS sequence"/>
</dbReference>
<comment type="caution">
    <text evidence="1">The sequence shown here is derived from an EMBL/GenBank/DDBJ whole genome shotgun (WGS) entry which is preliminary data.</text>
</comment>
<keyword evidence="2" id="KW-1185">Reference proteome</keyword>
<name>H5UST6_9MICO</name>
<proteinExistence type="predicted"/>
<evidence type="ECO:0000313" key="2">
    <source>
        <dbReference type="Proteomes" id="UP000004367"/>
    </source>
</evidence>
<accession>H5UST6</accession>